<organism evidence="2 3">
    <name type="scientific">Meloidogyne floridensis</name>
    <dbReference type="NCBI Taxonomy" id="298350"/>
    <lineage>
        <taxon>Eukaryota</taxon>
        <taxon>Metazoa</taxon>
        <taxon>Ecdysozoa</taxon>
        <taxon>Nematoda</taxon>
        <taxon>Chromadorea</taxon>
        <taxon>Rhabditida</taxon>
        <taxon>Tylenchina</taxon>
        <taxon>Tylenchomorpha</taxon>
        <taxon>Tylenchoidea</taxon>
        <taxon>Meloidogynidae</taxon>
        <taxon>Meloidogyninae</taxon>
        <taxon>Meloidogyne</taxon>
    </lineage>
</organism>
<evidence type="ECO:0000256" key="1">
    <source>
        <dbReference type="SAM" id="SignalP"/>
    </source>
</evidence>
<proteinExistence type="predicted"/>
<protein>
    <submittedName>
        <fullName evidence="3">Metalloendopeptidase</fullName>
    </submittedName>
</protein>
<accession>A0A915PDQ3</accession>
<feature type="signal peptide" evidence="1">
    <location>
        <begin position="1"/>
        <end position="17"/>
    </location>
</feature>
<keyword evidence="2" id="KW-1185">Reference proteome</keyword>
<reference evidence="3" key="1">
    <citation type="submission" date="2022-11" db="UniProtKB">
        <authorList>
            <consortium name="WormBaseParasite"/>
        </authorList>
    </citation>
    <scope>IDENTIFICATION</scope>
</reference>
<dbReference type="WBParaSite" id="scf7180000424758.g13935">
    <property type="protein sequence ID" value="scf7180000424758.g13935"/>
    <property type="gene ID" value="scf7180000424758.g13935"/>
</dbReference>
<evidence type="ECO:0000313" key="3">
    <source>
        <dbReference type="WBParaSite" id="scf7180000424758.g13935"/>
    </source>
</evidence>
<name>A0A915PDQ3_9BILA</name>
<dbReference type="Proteomes" id="UP000887560">
    <property type="component" value="Unplaced"/>
</dbReference>
<dbReference type="AlphaFoldDB" id="A0A915PDQ3"/>
<feature type="chain" id="PRO_5038070492" evidence="1">
    <location>
        <begin position="18"/>
        <end position="416"/>
    </location>
</feature>
<keyword evidence="1" id="KW-0732">Signal</keyword>
<evidence type="ECO:0000313" key="2">
    <source>
        <dbReference type="Proteomes" id="UP000887560"/>
    </source>
</evidence>
<sequence>MFFFLIFALICIEYAIGGDVAGGSRGSRRRGKGIMQSGSVGSFSFDPNVPTQYNLGIYTRRFDGGSVLVLKDAYDDFKKDSVVNIENILNSLGLLNVQYIGGGQVHVVENYKGIHGAYAGYSMAIGDLVRAIADWEIGNYRVTNWLVQGKGPSNEIFEPLFDGHVMVMFFNGSEEKFRLHLTSKGLNFYDKGYKQSYFVRGSTDIGARLNLVFDQENKTEASTTRSLDTQVILENGAIKTRSQCPFVQTRHLNLHQLINIAYKKVTRGRNIVPDFKCRHFVYEFIIAIADTRCKGPLFVYQSWPEDIRSLDEFLKGYGNTAFNQVVAHTNKREQINDDDYNTPFISDCKNGQVKLCEFVSHECSDPGTETSPLYTTTTFKKGVCQCSPTYVGGTGKLVCHDPKAMLKAKKANNKPC</sequence>